<gene>
    <name evidence="1" type="ORF">F9K24_14550</name>
</gene>
<reference evidence="1 2" key="1">
    <citation type="submission" date="2019-10" db="EMBL/GenBank/DDBJ databases">
        <title>Extracellular Electron Transfer in a Candidatus Methanoperedens spp. Enrichment Culture.</title>
        <authorList>
            <person name="Berger S."/>
            <person name="Rangel Shaw D."/>
            <person name="Berben T."/>
            <person name="In 'T Zandt M."/>
            <person name="Frank J."/>
            <person name="Reimann J."/>
            <person name="Jetten M.S.M."/>
            <person name="Welte C.U."/>
        </authorList>
    </citation>
    <scope>NUCLEOTIDE SEQUENCE [LARGE SCALE GENOMIC DNA]</scope>
    <source>
        <strain evidence="1">SB12</strain>
    </source>
</reference>
<comment type="caution">
    <text evidence="1">The sequence shown here is derived from an EMBL/GenBank/DDBJ whole genome shotgun (WGS) entry which is preliminary data.</text>
</comment>
<proteinExistence type="predicted"/>
<dbReference type="EMBL" id="WBUI01000015">
    <property type="protein sequence ID" value="KAB2931168.1"/>
    <property type="molecule type" value="Genomic_DNA"/>
</dbReference>
<organism evidence="1 2">
    <name type="scientific">Leptonema illini</name>
    <dbReference type="NCBI Taxonomy" id="183"/>
    <lineage>
        <taxon>Bacteria</taxon>
        <taxon>Pseudomonadati</taxon>
        <taxon>Spirochaetota</taxon>
        <taxon>Spirochaetia</taxon>
        <taxon>Leptospirales</taxon>
        <taxon>Leptospiraceae</taxon>
        <taxon>Leptonema</taxon>
    </lineage>
</organism>
<dbReference type="AlphaFoldDB" id="A0A833LXM5"/>
<evidence type="ECO:0000313" key="2">
    <source>
        <dbReference type="Proteomes" id="UP000460298"/>
    </source>
</evidence>
<evidence type="ECO:0000313" key="1">
    <source>
        <dbReference type="EMBL" id="KAB2931168.1"/>
    </source>
</evidence>
<accession>A0A833LXM5</accession>
<protein>
    <submittedName>
        <fullName evidence="1">Uncharacterized protein</fullName>
    </submittedName>
</protein>
<name>A0A833LXM5_9LEPT</name>
<dbReference type="Proteomes" id="UP000460298">
    <property type="component" value="Unassembled WGS sequence"/>
</dbReference>
<sequence>MFEFISSSKIPRLFALAVTLAVSGCVGFAKPYRVVLKELPEKQRIGLLDPVLTTDPAYNEARYSDAGLVGRHLPVQWTVSSEETIERWQEKGVQVKRINASLKKVPALEFRPHGTDHRKGQKYAYDAREMQNLARSQGVDLLVIPIYQYVNIEDATMILYSNASFTVYCKGVPNTIVRIWYLVVRSNGDIVAATPDFSVPMLFSLSMNRPDADLSMTCQSVPVENLDFGIPLKQIVVIEDAIR</sequence>